<evidence type="ECO:0000259" key="3">
    <source>
        <dbReference type="SMART" id="SM00854"/>
    </source>
</evidence>
<feature type="region of interest" description="Disordered" evidence="2">
    <location>
        <begin position="150"/>
        <end position="170"/>
    </location>
</feature>
<evidence type="ECO:0000256" key="1">
    <source>
        <dbReference type="ARBA" id="ARBA00005662"/>
    </source>
</evidence>
<comment type="caution">
    <text evidence="4">The sequence shown here is derived from an EMBL/GenBank/DDBJ whole genome shotgun (WGS) entry which is preliminary data.</text>
</comment>
<feature type="domain" description="Capsule synthesis protein CapA" evidence="3">
    <location>
        <begin position="7"/>
        <end position="319"/>
    </location>
</feature>
<dbReference type="SUPFAM" id="SSF56300">
    <property type="entry name" value="Metallo-dependent phosphatases"/>
    <property type="match status" value="1"/>
</dbReference>
<dbReference type="RefSeq" id="WP_167037975.1">
    <property type="nucleotide sequence ID" value="NZ_BAAANA010000001.1"/>
</dbReference>
<name>A0A7Y2Q0E2_9MICO</name>
<comment type="similarity">
    <text evidence="1">Belongs to the CapA family.</text>
</comment>
<dbReference type="SMART" id="SM00854">
    <property type="entry name" value="PGA_cap"/>
    <property type="match status" value="1"/>
</dbReference>
<accession>A0A7Y2Q0E2</accession>
<reference evidence="4 5" key="1">
    <citation type="submission" date="2020-05" db="EMBL/GenBank/DDBJ databases">
        <title>MicrobeNet Type strains.</title>
        <authorList>
            <person name="Nicholson A.C."/>
        </authorList>
    </citation>
    <scope>NUCLEOTIDE SEQUENCE [LARGE SCALE GENOMIC DNA]</scope>
    <source>
        <strain evidence="4 5">JCM 14282</strain>
    </source>
</reference>
<protein>
    <recommendedName>
        <fullName evidence="3">Capsule synthesis protein CapA domain-containing protein</fullName>
    </recommendedName>
</protein>
<dbReference type="InterPro" id="IPR029052">
    <property type="entry name" value="Metallo-depent_PP-like"/>
</dbReference>
<evidence type="ECO:0000313" key="4">
    <source>
        <dbReference type="EMBL" id="NNH03177.1"/>
    </source>
</evidence>
<feature type="compositionally biased region" description="Low complexity" evidence="2">
    <location>
        <begin position="150"/>
        <end position="165"/>
    </location>
</feature>
<keyword evidence="5" id="KW-1185">Reference proteome</keyword>
<evidence type="ECO:0000313" key="5">
    <source>
        <dbReference type="Proteomes" id="UP000543598"/>
    </source>
</evidence>
<dbReference type="AlphaFoldDB" id="A0A7Y2Q0E2"/>
<dbReference type="Proteomes" id="UP000543598">
    <property type="component" value="Unassembled WGS sequence"/>
</dbReference>
<dbReference type="Pfam" id="PF09587">
    <property type="entry name" value="PGA_cap"/>
    <property type="match status" value="1"/>
</dbReference>
<dbReference type="EMBL" id="JABEMB010000004">
    <property type="protein sequence ID" value="NNH03177.1"/>
    <property type="molecule type" value="Genomic_DNA"/>
</dbReference>
<proteinExistence type="inferred from homology"/>
<gene>
    <name evidence="4" type="ORF">HLA99_04830</name>
</gene>
<organism evidence="4 5">
    <name type="scientific">Microbacterium ulmi</name>
    <dbReference type="NCBI Taxonomy" id="179095"/>
    <lineage>
        <taxon>Bacteria</taxon>
        <taxon>Bacillati</taxon>
        <taxon>Actinomycetota</taxon>
        <taxon>Actinomycetes</taxon>
        <taxon>Micrococcales</taxon>
        <taxon>Microbacteriaceae</taxon>
        <taxon>Microbacterium</taxon>
    </lineage>
</organism>
<dbReference type="PANTHER" id="PTHR33393:SF13">
    <property type="entry name" value="PGA BIOSYNTHESIS PROTEIN CAPA"/>
    <property type="match status" value="1"/>
</dbReference>
<sequence>MSADAFTVTVTGDTILNARVSDIADARFLSLADVLQRSTVGITHFESLIHDYTDAEVYPAAEAGWTWMRSPASVTDELRWLGVDMVSLASNHAGDYGVGGLRSTWAALERAGIPHAGTGADLALASEPAVVWRHGRSVAMLSASSSAPLSSRAGAARPGMRGRPGVNPLGFHHRVSPATARRLMDLASQLGLWCEFAEGGGLLVHPPGLHNSGARYVVDEAVRDAEMAADEPDRARILAGVRDAAARYDVAVVHLHCHEWDPVLGLEHPPAFASTFARDCVDAGATIVVAEGSHAPFRGVELWGGGVILHDPGELFMMSRHVAKLPQGFFDRQGVPADGLESDALGARRVRGSDVTSPRGGYRVGPVDGGFVATVSLDDENRLAAVVLDPFDRERHEGEHGTAPRSASSENAARILARVDELSRPFGAAVRQVGGRGLVVRADENDNG</sequence>
<evidence type="ECO:0000256" key="2">
    <source>
        <dbReference type="SAM" id="MobiDB-lite"/>
    </source>
</evidence>
<dbReference type="InterPro" id="IPR019079">
    <property type="entry name" value="Capsule_synth_CapA"/>
</dbReference>
<dbReference type="PANTHER" id="PTHR33393">
    <property type="entry name" value="POLYGLUTAMINE SYNTHESIS ACCESSORY PROTEIN RV0574C-RELATED"/>
    <property type="match status" value="1"/>
</dbReference>
<dbReference type="InterPro" id="IPR052169">
    <property type="entry name" value="CW_Biosynth-Accessory"/>
</dbReference>